<gene>
    <name evidence="5" type="primary">LOC108005202</name>
</gene>
<keyword evidence="3" id="KW-0732">Signal</keyword>
<dbReference type="RefSeq" id="XP_016923878.2">
    <property type="nucleotide sequence ID" value="XM_017068389.4"/>
</dbReference>
<feature type="compositionally biased region" description="Basic and acidic residues" evidence="1">
    <location>
        <begin position="160"/>
        <end position="173"/>
    </location>
</feature>
<sequence length="217" mass="24937">MTSTLVLLIASVVHFGMRGSCLLDIERFPVIPGTVYAGHIAYCAILHFLHDMEVLPIRYRRRMGCLTAFLVELVLGVAFMEVLALWLWCSVEHIVHLTLQFVLRRYLGMSTELYQRWEWAIMGGLMTTLAALLWLNAFEATEPTEVPMAKSRIGQSIIKRKEEEKQQEQKQQEDQQEEDQEDQETDQTTEQSEEDPEDVTPSCEEKPLEVLATTTDC</sequence>
<dbReference type="InterPro" id="IPR032145">
    <property type="entry name" value="DUF4818"/>
</dbReference>
<keyword evidence="4" id="KW-1185">Reference proteome</keyword>
<feature type="signal peptide" evidence="3">
    <location>
        <begin position="1"/>
        <end position="18"/>
    </location>
</feature>
<proteinExistence type="predicted"/>
<feature type="chain" id="PRO_5045393548" evidence="3">
    <location>
        <begin position="19"/>
        <end position="217"/>
    </location>
</feature>
<feature type="compositionally biased region" description="Acidic residues" evidence="1">
    <location>
        <begin position="174"/>
        <end position="198"/>
    </location>
</feature>
<feature type="region of interest" description="Disordered" evidence="1">
    <location>
        <begin position="160"/>
        <end position="217"/>
    </location>
</feature>
<name>A0AB39YXV0_DROSZ</name>
<organism evidence="4 5">
    <name type="scientific">Drosophila suzukii</name>
    <name type="common">Spotted-wing drosophila fruit fly</name>
    <dbReference type="NCBI Taxonomy" id="28584"/>
    <lineage>
        <taxon>Eukaryota</taxon>
        <taxon>Metazoa</taxon>
        <taxon>Ecdysozoa</taxon>
        <taxon>Arthropoda</taxon>
        <taxon>Hexapoda</taxon>
        <taxon>Insecta</taxon>
        <taxon>Pterygota</taxon>
        <taxon>Neoptera</taxon>
        <taxon>Endopterygota</taxon>
        <taxon>Diptera</taxon>
        <taxon>Brachycera</taxon>
        <taxon>Muscomorpha</taxon>
        <taxon>Ephydroidea</taxon>
        <taxon>Drosophilidae</taxon>
        <taxon>Drosophila</taxon>
        <taxon>Sophophora</taxon>
    </lineage>
</organism>
<accession>A0AB39YXV0</accession>
<evidence type="ECO:0000256" key="2">
    <source>
        <dbReference type="SAM" id="Phobius"/>
    </source>
</evidence>
<dbReference type="Proteomes" id="UP001652628">
    <property type="component" value="Chromosome X"/>
</dbReference>
<feature type="transmembrane region" description="Helical" evidence="2">
    <location>
        <begin position="33"/>
        <end position="50"/>
    </location>
</feature>
<reference evidence="5" key="1">
    <citation type="submission" date="2025-08" db="UniProtKB">
        <authorList>
            <consortium name="RefSeq"/>
        </authorList>
    </citation>
    <scope>IDENTIFICATION</scope>
</reference>
<dbReference type="Pfam" id="PF16089">
    <property type="entry name" value="DUF4818"/>
    <property type="match status" value="1"/>
</dbReference>
<keyword evidence="2" id="KW-0472">Membrane</keyword>
<keyword evidence="2" id="KW-0812">Transmembrane</keyword>
<keyword evidence="2" id="KW-1133">Transmembrane helix</keyword>
<feature type="transmembrane region" description="Helical" evidence="2">
    <location>
        <begin position="119"/>
        <end position="138"/>
    </location>
</feature>
<dbReference type="GeneID" id="108005202"/>
<feature type="transmembrane region" description="Helical" evidence="2">
    <location>
        <begin position="62"/>
        <end position="79"/>
    </location>
</feature>
<dbReference type="AlphaFoldDB" id="A0AB39YXV0"/>
<evidence type="ECO:0000313" key="5">
    <source>
        <dbReference type="RefSeq" id="XP_016923878.2"/>
    </source>
</evidence>
<protein>
    <submittedName>
        <fullName evidence="5">Uncharacterized protein</fullName>
    </submittedName>
</protein>
<evidence type="ECO:0000256" key="1">
    <source>
        <dbReference type="SAM" id="MobiDB-lite"/>
    </source>
</evidence>
<evidence type="ECO:0000313" key="4">
    <source>
        <dbReference type="Proteomes" id="UP001652628"/>
    </source>
</evidence>
<evidence type="ECO:0000256" key="3">
    <source>
        <dbReference type="SAM" id="SignalP"/>
    </source>
</evidence>